<evidence type="ECO:0000256" key="2">
    <source>
        <dbReference type="ARBA" id="ARBA00022448"/>
    </source>
</evidence>
<comment type="caution">
    <text evidence="11">The sequence shown here is derived from an EMBL/GenBank/DDBJ whole genome shotgun (WGS) entry which is preliminary data.</text>
</comment>
<dbReference type="AlphaFoldDB" id="A0A2W5SPA3"/>
<feature type="compositionally biased region" description="Basic and acidic residues" evidence="10">
    <location>
        <begin position="82"/>
        <end position="91"/>
    </location>
</feature>
<feature type="compositionally biased region" description="Polar residues" evidence="10">
    <location>
        <begin position="66"/>
        <end position="81"/>
    </location>
</feature>
<accession>A0A2W5SPA3</accession>
<organism evidence="11 12">
    <name type="scientific">Corynebacterium kroppenstedtii</name>
    <dbReference type="NCBI Taxonomy" id="161879"/>
    <lineage>
        <taxon>Bacteria</taxon>
        <taxon>Bacillati</taxon>
        <taxon>Actinomycetota</taxon>
        <taxon>Actinomycetes</taxon>
        <taxon>Mycobacteriales</taxon>
        <taxon>Corynebacteriaceae</taxon>
        <taxon>Corynebacterium</taxon>
    </lineage>
</organism>
<dbReference type="NCBIfam" id="TIGR01411">
    <property type="entry name" value="tatAE"/>
    <property type="match status" value="1"/>
</dbReference>
<name>A0A2W5SPA3_9CORY</name>
<proteinExistence type="inferred from homology"/>
<dbReference type="NCBIfam" id="NF001854">
    <property type="entry name" value="PRK00575.1"/>
    <property type="match status" value="1"/>
</dbReference>
<dbReference type="InterPro" id="IPR003369">
    <property type="entry name" value="TatA/B/E"/>
</dbReference>
<keyword evidence="8 9" id="KW-0472">Membrane</keyword>
<evidence type="ECO:0000256" key="4">
    <source>
        <dbReference type="ARBA" id="ARBA00022692"/>
    </source>
</evidence>
<keyword evidence="7 9" id="KW-0811">Translocation</keyword>
<comment type="subunit">
    <text evidence="9">The Tat system comprises two distinct complexes: a TatABC complex, containing multiple copies of TatA, TatB and TatC subunits, and a separate TatA complex, containing only TatA subunits. Substrates initially bind to the TatABC complex, which probably triggers association of the separate TatA complex to form the active translocon.</text>
</comment>
<evidence type="ECO:0000313" key="11">
    <source>
        <dbReference type="EMBL" id="PZR04969.1"/>
    </source>
</evidence>
<dbReference type="InterPro" id="IPR006312">
    <property type="entry name" value="TatA/E"/>
</dbReference>
<dbReference type="PANTHER" id="PTHR42982:SF8">
    <property type="entry name" value="SEC-INDEPENDENT PROTEIN TRANSLOCASE PROTEIN TATA"/>
    <property type="match status" value="1"/>
</dbReference>
<dbReference type="HAMAP" id="MF_00236">
    <property type="entry name" value="TatA_E"/>
    <property type="match status" value="1"/>
</dbReference>
<keyword evidence="2 9" id="KW-0813">Transport</keyword>
<dbReference type="GO" id="GO:0033281">
    <property type="term" value="C:TAT protein transport complex"/>
    <property type="evidence" value="ECO:0007669"/>
    <property type="project" value="UniProtKB-UniRule"/>
</dbReference>
<dbReference type="Pfam" id="PF02416">
    <property type="entry name" value="TatA_B_E"/>
    <property type="match status" value="1"/>
</dbReference>
<comment type="subcellular location">
    <subcellularLocation>
        <location evidence="1 9">Cell membrane</location>
        <topology evidence="1 9">Single-pass membrane protein</topology>
    </subcellularLocation>
</comment>
<feature type="compositionally biased region" description="Basic and acidic residues" evidence="10">
    <location>
        <begin position="43"/>
        <end position="55"/>
    </location>
</feature>
<keyword evidence="6 9" id="KW-1133">Transmembrane helix</keyword>
<evidence type="ECO:0000313" key="12">
    <source>
        <dbReference type="Proteomes" id="UP000249432"/>
    </source>
</evidence>
<evidence type="ECO:0000256" key="8">
    <source>
        <dbReference type="ARBA" id="ARBA00023136"/>
    </source>
</evidence>
<evidence type="ECO:0000256" key="7">
    <source>
        <dbReference type="ARBA" id="ARBA00023010"/>
    </source>
</evidence>
<dbReference type="GO" id="GO:0008320">
    <property type="term" value="F:protein transmembrane transporter activity"/>
    <property type="evidence" value="ECO:0007669"/>
    <property type="project" value="UniProtKB-UniRule"/>
</dbReference>
<evidence type="ECO:0000256" key="9">
    <source>
        <dbReference type="HAMAP-Rule" id="MF_00236"/>
    </source>
</evidence>
<protein>
    <recommendedName>
        <fullName evidence="9">Sec-independent protein translocase protein TatA</fullName>
    </recommendedName>
</protein>
<evidence type="ECO:0000256" key="1">
    <source>
        <dbReference type="ARBA" id="ARBA00004162"/>
    </source>
</evidence>
<evidence type="ECO:0000256" key="10">
    <source>
        <dbReference type="SAM" id="MobiDB-lite"/>
    </source>
</evidence>
<dbReference type="PRINTS" id="PR01506">
    <property type="entry name" value="TATBPROTEIN"/>
</dbReference>
<evidence type="ECO:0000256" key="6">
    <source>
        <dbReference type="ARBA" id="ARBA00022989"/>
    </source>
</evidence>
<comment type="similarity">
    <text evidence="9">Belongs to the TatA/E family.</text>
</comment>
<dbReference type="Gene3D" id="1.20.5.3310">
    <property type="match status" value="1"/>
</dbReference>
<keyword evidence="5 9" id="KW-0653">Protein transport</keyword>
<sequence>MANLGFPELVLIAVVILVLFGWKKLPDAARSVGRSMRIFKSEVSEMKNDGAEAEKTSAAATKTDEITSASSTDTPQPTVTVESKDEKKHPA</sequence>
<reference evidence="11 12" key="1">
    <citation type="submission" date="2017-08" db="EMBL/GenBank/DDBJ databases">
        <title>Infants hospitalized years apart are colonized by the same room-sourced microbial strains.</title>
        <authorList>
            <person name="Brooks B."/>
            <person name="Olm M.R."/>
            <person name="Firek B.A."/>
            <person name="Baker R."/>
            <person name="Thomas B.C."/>
            <person name="Morowitz M.J."/>
            <person name="Banfield J.F."/>
        </authorList>
    </citation>
    <scope>NUCLEOTIDE SEQUENCE [LARGE SCALE GENOMIC DNA]</scope>
    <source>
        <strain evidence="11">S2_003_000_R1_3</strain>
    </source>
</reference>
<keyword evidence="4 9" id="KW-0812">Transmembrane</keyword>
<feature type="transmembrane region" description="Helical" evidence="9">
    <location>
        <begin position="6"/>
        <end position="22"/>
    </location>
</feature>
<feature type="region of interest" description="Disordered" evidence="10">
    <location>
        <begin position="43"/>
        <end position="91"/>
    </location>
</feature>
<evidence type="ECO:0000256" key="5">
    <source>
        <dbReference type="ARBA" id="ARBA00022927"/>
    </source>
</evidence>
<dbReference type="Proteomes" id="UP000249432">
    <property type="component" value="Unassembled WGS sequence"/>
</dbReference>
<dbReference type="EMBL" id="QFRA01000010">
    <property type="protein sequence ID" value="PZR04969.1"/>
    <property type="molecule type" value="Genomic_DNA"/>
</dbReference>
<evidence type="ECO:0000256" key="3">
    <source>
        <dbReference type="ARBA" id="ARBA00022475"/>
    </source>
</evidence>
<keyword evidence="3 9" id="KW-1003">Cell membrane</keyword>
<comment type="function">
    <text evidence="9">Part of the twin-arginine translocation (Tat) system that transports large folded proteins containing a characteristic twin-arginine motif in their signal peptide across membranes. TatA could form the protein-conducting channel of the Tat system.</text>
</comment>
<dbReference type="GO" id="GO:0043953">
    <property type="term" value="P:protein transport by the Tat complex"/>
    <property type="evidence" value="ECO:0007669"/>
    <property type="project" value="UniProtKB-UniRule"/>
</dbReference>
<dbReference type="PANTHER" id="PTHR42982">
    <property type="entry name" value="SEC-INDEPENDENT PROTEIN TRANSLOCASE PROTEIN TATA"/>
    <property type="match status" value="1"/>
</dbReference>
<gene>
    <name evidence="9" type="primary">tatA</name>
    <name evidence="11" type="ORF">DI525_05470</name>
</gene>